<comment type="similarity">
    <text evidence="2">Belongs to the OXR1 family.</text>
</comment>
<dbReference type="AlphaFoldDB" id="G0TZ34"/>
<gene>
    <name evidence="7" type="ORF">TVY486_0705600</name>
</gene>
<dbReference type="VEuPathDB" id="TriTrypDB:TvY486_0705600"/>
<dbReference type="InterPro" id="IPR006571">
    <property type="entry name" value="TLDc_dom"/>
</dbReference>
<evidence type="ECO:0000313" key="7">
    <source>
        <dbReference type="EMBL" id="CCC49237.1"/>
    </source>
</evidence>
<protein>
    <recommendedName>
        <fullName evidence="4">Oxidation resistance protein 1</fullName>
    </recommendedName>
</protein>
<keyword evidence="3" id="KW-0496">Mitochondrion</keyword>
<evidence type="ECO:0000256" key="2">
    <source>
        <dbReference type="ARBA" id="ARBA00009540"/>
    </source>
</evidence>
<dbReference type="OMA" id="CYDTEHD"/>
<dbReference type="PROSITE" id="PS51886">
    <property type="entry name" value="TLDC"/>
    <property type="match status" value="1"/>
</dbReference>
<dbReference type="PANTHER" id="PTHR23354:SF62">
    <property type="entry name" value="MUSTARD, ISOFORM V"/>
    <property type="match status" value="1"/>
</dbReference>
<proteinExistence type="inferred from homology"/>
<feature type="domain" description="TLDc" evidence="6">
    <location>
        <begin position="49"/>
        <end position="319"/>
    </location>
</feature>
<reference evidence="7" key="1">
    <citation type="journal article" date="2012" name="Proc. Natl. Acad. Sci. U.S.A.">
        <title>Antigenic diversity is generated by distinct evolutionary mechanisms in African trypanosome species.</title>
        <authorList>
            <person name="Jackson A.P."/>
            <person name="Berry A."/>
            <person name="Aslett M."/>
            <person name="Allison H.C."/>
            <person name="Burton P."/>
            <person name="Vavrova-Anderson J."/>
            <person name="Brown R."/>
            <person name="Browne H."/>
            <person name="Corton N."/>
            <person name="Hauser H."/>
            <person name="Gamble J."/>
            <person name="Gilderthorp R."/>
            <person name="Marcello L."/>
            <person name="McQuillan J."/>
            <person name="Otto T.D."/>
            <person name="Quail M.A."/>
            <person name="Sanders M.J."/>
            <person name="van Tonder A."/>
            <person name="Ginger M.L."/>
            <person name="Field M.C."/>
            <person name="Barry J.D."/>
            <person name="Hertz-Fowler C."/>
            <person name="Berriman M."/>
        </authorList>
    </citation>
    <scope>NUCLEOTIDE SEQUENCE</scope>
    <source>
        <strain evidence="7">Y486</strain>
    </source>
</reference>
<dbReference type="PANTHER" id="PTHR23354">
    <property type="entry name" value="NUCLEOLAR PROTEIN 7/ESTROGEN RECEPTOR COACTIVATOR-RELATED"/>
    <property type="match status" value="1"/>
</dbReference>
<feature type="region of interest" description="Disordered" evidence="5">
    <location>
        <begin position="119"/>
        <end position="140"/>
    </location>
</feature>
<organism evidence="7">
    <name type="scientific">Trypanosoma vivax (strain Y486)</name>
    <dbReference type="NCBI Taxonomy" id="1055687"/>
    <lineage>
        <taxon>Eukaryota</taxon>
        <taxon>Discoba</taxon>
        <taxon>Euglenozoa</taxon>
        <taxon>Kinetoplastea</taxon>
        <taxon>Metakinetoplastina</taxon>
        <taxon>Trypanosomatida</taxon>
        <taxon>Trypanosomatidae</taxon>
        <taxon>Trypanosoma</taxon>
        <taxon>Duttonella</taxon>
    </lineage>
</organism>
<evidence type="ECO:0000256" key="1">
    <source>
        <dbReference type="ARBA" id="ARBA00004173"/>
    </source>
</evidence>
<dbReference type="SMART" id="SM00584">
    <property type="entry name" value="TLDc"/>
    <property type="match status" value="1"/>
</dbReference>
<evidence type="ECO:0000256" key="3">
    <source>
        <dbReference type="ARBA" id="ARBA00023128"/>
    </source>
</evidence>
<feature type="compositionally biased region" description="Basic and acidic residues" evidence="5">
    <location>
        <begin position="119"/>
        <end position="138"/>
    </location>
</feature>
<dbReference type="GO" id="GO:0005739">
    <property type="term" value="C:mitochondrion"/>
    <property type="evidence" value="ECO:0007669"/>
    <property type="project" value="UniProtKB-SubCell"/>
</dbReference>
<dbReference type="EMBL" id="HE573023">
    <property type="protein sequence ID" value="CCC49237.1"/>
    <property type="molecule type" value="Genomic_DNA"/>
</dbReference>
<evidence type="ECO:0000256" key="5">
    <source>
        <dbReference type="SAM" id="MobiDB-lite"/>
    </source>
</evidence>
<accession>G0TZ34</accession>
<comment type="subcellular location">
    <subcellularLocation>
        <location evidence="1">Mitochondrion</location>
    </subcellularLocation>
</comment>
<dbReference type="Pfam" id="PF07534">
    <property type="entry name" value="TLD"/>
    <property type="match status" value="1"/>
</dbReference>
<name>G0TZ34_TRYVY</name>
<evidence type="ECO:0000256" key="4">
    <source>
        <dbReference type="ARBA" id="ARBA00040604"/>
    </source>
</evidence>
<evidence type="ECO:0000259" key="6">
    <source>
        <dbReference type="PROSITE" id="PS51886"/>
    </source>
</evidence>
<feature type="region of interest" description="Disordered" evidence="5">
    <location>
        <begin position="204"/>
        <end position="237"/>
    </location>
</feature>
<sequence>MTARTSGAGHVVPPGRAVRNRWPVSSRVPCRCTLDRESLFLHREPTPPVPLSRCELHELVLSLPRNLRNAAWDVCYDTEHDGFSLQNYYRAMQKVHEMGESGIGIFLVTEVSHDAGEHTADEHLGTSGERSDKDDRHLPTSPPMGAVVMGCFTPQVPCLEHSQRAYYGTSGTFLFKFNDLSDGNIDVPRREGAWNDSCYSPCGSPRHMSPTLSRDNDIDGGSSFPRSQPCSPRHRQPPPIPRLLTRYAWAGVESNSRFVVCANDFFGIGGGRDGAAIFVGENLTHGTSSAYCATFASPPLCGRPRNSLPHSEFIIIRMVWFRLTDQKGRFGANELFSDEPCDCGRELEVCEGIGADVYLVHKSQTQCESSSDIAHQRGGWHICTD</sequence>